<organism evidence="1">
    <name type="scientific">viral metagenome</name>
    <dbReference type="NCBI Taxonomy" id="1070528"/>
    <lineage>
        <taxon>unclassified sequences</taxon>
        <taxon>metagenomes</taxon>
        <taxon>organismal metagenomes</taxon>
    </lineage>
</organism>
<protein>
    <submittedName>
        <fullName evidence="1">Uncharacterized protein</fullName>
    </submittedName>
</protein>
<accession>A0A6C0JCF6</accession>
<dbReference type="AlphaFoldDB" id="A0A6C0JCF6"/>
<proteinExistence type="predicted"/>
<name>A0A6C0JCF6_9ZZZZ</name>
<sequence length="98" mass="11668">MYKITTNMQHIKNIMKKRMQTASGWTKLDTDKRYIRIGSSSNCNDEIVYDPRSKEFIECLLDQYGIVYEITSIENTQERSVELRLTEEQYSILYSKLE</sequence>
<dbReference type="EMBL" id="MN740360">
    <property type="protein sequence ID" value="QHU02541.1"/>
    <property type="molecule type" value="Genomic_DNA"/>
</dbReference>
<reference evidence="1" key="1">
    <citation type="journal article" date="2020" name="Nature">
        <title>Giant virus diversity and host interactions through global metagenomics.</title>
        <authorList>
            <person name="Schulz F."/>
            <person name="Roux S."/>
            <person name="Paez-Espino D."/>
            <person name="Jungbluth S."/>
            <person name="Walsh D.A."/>
            <person name="Denef V.J."/>
            <person name="McMahon K.D."/>
            <person name="Konstantinidis K.T."/>
            <person name="Eloe-Fadrosh E.A."/>
            <person name="Kyrpides N.C."/>
            <person name="Woyke T."/>
        </authorList>
    </citation>
    <scope>NUCLEOTIDE SEQUENCE</scope>
    <source>
        <strain evidence="1">GVMAG-M-3300025880-76</strain>
    </source>
</reference>
<evidence type="ECO:0000313" key="1">
    <source>
        <dbReference type="EMBL" id="QHU02541.1"/>
    </source>
</evidence>